<evidence type="ECO:0000313" key="3">
    <source>
        <dbReference type="Proteomes" id="UP000006764"/>
    </source>
</evidence>
<dbReference type="PANTHER" id="PTHR30087:SF0">
    <property type="entry name" value="INNER MEMBRANE PROTEIN"/>
    <property type="match status" value="1"/>
</dbReference>
<dbReference type="Proteomes" id="UP000006764">
    <property type="component" value="Chromosome"/>
</dbReference>
<proteinExistence type="predicted"/>
<reference evidence="2 3" key="1">
    <citation type="journal article" date="2012" name="J. Bacteriol.">
        <title>Genome sequence of an alkane-degrading bacterium, Alcanivorax pacificus type strain W11-5, isolated from deep sea sediment.</title>
        <authorList>
            <person name="Lai Q."/>
            <person name="Shao Z."/>
        </authorList>
    </citation>
    <scope>NUCLEOTIDE SEQUENCE [LARGE SCALE GENOMIC DNA]</scope>
    <source>
        <strain evidence="2 3">W11-5</strain>
    </source>
</reference>
<gene>
    <name evidence="2" type="ORF">S7S_06360</name>
</gene>
<dbReference type="Pfam" id="PF04463">
    <property type="entry name" value="2-thiour_desulf"/>
    <property type="match status" value="1"/>
</dbReference>
<dbReference type="PIRSF" id="PIRSF037004">
    <property type="entry name" value="UCP037004"/>
    <property type="match status" value="1"/>
</dbReference>
<organism evidence="2 3">
    <name type="scientific">Isoalcanivorax pacificus W11-5</name>
    <dbReference type="NCBI Taxonomy" id="391936"/>
    <lineage>
        <taxon>Bacteria</taxon>
        <taxon>Pseudomonadati</taxon>
        <taxon>Pseudomonadota</taxon>
        <taxon>Gammaproteobacteria</taxon>
        <taxon>Oceanospirillales</taxon>
        <taxon>Alcanivoracaceae</taxon>
        <taxon>Isoalcanivorax</taxon>
    </lineage>
</organism>
<dbReference type="OrthoDB" id="495783at2"/>
<dbReference type="InterPro" id="IPR007553">
    <property type="entry name" value="2-thiour_desulf"/>
</dbReference>
<evidence type="ECO:0000259" key="1">
    <source>
        <dbReference type="Pfam" id="PF08349"/>
    </source>
</evidence>
<dbReference type="HOGENOM" id="CLU_076318_0_0_6"/>
<accession>A0A0B4XMA4</accession>
<evidence type="ECO:0000313" key="2">
    <source>
        <dbReference type="EMBL" id="AJD47688.1"/>
    </source>
</evidence>
<dbReference type="KEGG" id="apac:S7S_06360"/>
<dbReference type="InterPro" id="IPR013560">
    <property type="entry name" value="DUF1722"/>
</dbReference>
<dbReference type="EMBL" id="CP004387">
    <property type="protein sequence ID" value="AJD47688.1"/>
    <property type="molecule type" value="Genomic_DNA"/>
</dbReference>
<dbReference type="AlphaFoldDB" id="A0A0B4XMA4"/>
<feature type="domain" description="DUF1722" evidence="1">
    <location>
        <begin position="187"/>
        <end position="303"/>
    </location>
</feature>
<keyword evidence="3" id="KW-1185">Reference proteome</keyword>
<dbReference type="InterPro" id="IPR017087">
    <property type="entry name" value="UCP037004"/>
</dbReference>
<dbReference type="STRING" id="391936.S7S_06360"/>
<sequence>MTPPTVGISACLTGAPVRHDGGHRHARFCTGALARFVTLSPLCPEVGAGLGVPRPTMQLRRQRDEVRLVARRSGTDHTGALQAWSASVMPTLATLSGFILMGKSPSCGMTRVRCYDEHGTLRGLSEQGLFAQALQRHFPLLPVEEAGRLNDPVLRENFIARVFVYHDWQQSQPLTPAALIAFHTRHKLQLLAHSQHAYRTLGALLGNLRARPLEMLAGDYIQGLMAALATPARRGAHVNVLQHIAGYFRGRISADERLAMQEQIDAYLRGEVPLVVPVTLLRQWLRRAPDRYLAEQAYLQPYPDALGLRNSL</sequence>
<dbReference type="RefSeq" id="WP_008739827.1">
    <property type="nucleotide sequence ID" value="NZ_CP004387.1"/>
</dbReference>
<dbReference type="Pfam" id="PF08349">
    <property type="entry name" value="DUF1722"/>
    <property type="match status" value="1"/>
</dbReference>
<name>A0A0B4XMA4_9GAMM</name>
<protein>
    <recommendedName>
        <fullName evidence="1">DUF1722 domain-containing protein</fullName>
    </recommendedName>
</protein>
<dbReference type="PANTHER" id="PTHR30087">
    <property type="entry name" value="INNER MEMBRANE PROTEIN"/>
    <property type="match status" value="1"/>
</dbReference>